<reference evidence="2" key="2">
    <citation type="submission" date="2021-04" db="EMBL/GenBank/DDBJ databases">
        <authorList>
            <person name="Podell S."/>
        </authorList>
    </citation>
    <scope>NUCLEOTIDE SEQUENCE</scope>
    <source>
        <strain evidence="2">Hildebrandi</strain>
    </source>
</reference>
<evidence type="ECO:0000313" key="2">
    <source>
        <dbReference type="EMBL" id="KAG7364012.1"/>
    </source>
</evidence>
<feature type="region of interest" description="Disordered" evidence="1">
    <location>
        <begin position="206"/>
        <end position="242"/>
    </location>
</feature>
<evidence type="ECO:0000313" key="3">
    <source>
        <dbReference type="Proteomes" id="UP000693970"/>
    </source>
</evidence>
<dbReference type="OrthoDB" id="10030973at2759"/>
<proteinExistence type="predicted"/>
<keyword evidence="3" id="KW-1185">Reference proteome</keyword>
<dbReference type="AlphaFoldDB" id="A0A9K3LKY6"/>
<dbReference type="Proteomes" id="UP000693970">
    <property type="component" value="Unassembled WGS sequence"/>
</dbReference>
<comment type="caution">
    <text evidence="2">The sequence shown here is derived from an EMBL/GenBank/DDBJ whole genome shotgun (WGS) entry which is preliminary data.</text>
</comment>
<evidence type="ECO:0000256" key="1">
    <source>
        <dbReference type="SAM" id="MobiDB-lite"/>
    </source>
</evidence>
<sequence length="334" mass="37860">MALSNLTDSGSVVGRERVLAEQNIEECDPTNEEVHDILGHYWQRGKVILSGLPEEMFQKFSERFTSPRSPGECRTGLQVSAGMANSPVKAWRLIFTTYILKRIVNHTYKPGQKATSDDGDYDPSYKNLELEKRWASLFVPHQEHRLDETLLRALEERSLKSADISKAARSMTIAKNSREFKALDFGDSINYVPTYTTMKATGTAREIRSSSTPGVVRKGTRLSETGAHRRRNHASLGKFSSNSFHGKYTRDESLKAMLQDVLPDVRHRIESERLTGLMSAMGPSLPSRVGTTHRPWNPYQNHRLILPHQALWISTDREQGLSEKPKVIEGIMYF</sequence>
<organism evidence="2 3">
    <name type="scientific">Nitzschia inconspicua</name>
    <dbReference type="NCBI Taxonomy" id="303405"/>
    <lineage>
        <taxon>Eukaryota</taxon>
        <taxon>Sar</taxon>
        <taxon>Stramenopiles</taxon>
        <taxon>Ochrophyta</taxon>
        <taxon>Bacillariophyta</taxon>
        <taxon>Bacillariophyceae</taxon>
        <taxon>Bacillariophycidae</taxon>
        <taxon>Bacillariales</taxon>
        <taxon>Bacillariaceae</taxon>
        <taxon>Nitzschia</taxon>
    </lineage>
</organism>
<reference evidence="2" key="1">
    <citation type="journal article" date="2021" name="Sci. Rep.">
        <title>Diploid genomic architecture of Nitzschia inconspicua, an elite biomass production diatom.</title>
        <authorList>
            <person name="Oliver A."/>
            <person name="Podell S."/>
            <person name="Pinowska A."/>
            <person name="Traller J.C."/>
            <person name="Smith S.R."/>
            <person name="McClure R."/>
            <person name="Beliaev A."/>
            <person name="Bohutskyi P."/>
            <person name="Hill E.A."/>
            <person name="Rabines A."/>
            <person name="Zheng H."/>
            <person name="Allen L.Z."/>
            <person name="Kuo A."/>
            <person name="Grigoriev I.V."/>
            <person name="Allen A.E."/>
            <person name="Hazlebeck D."/>
            <person name="Allen E.E."/>
        </authorList>
    </citation>
    <scope>NUCLEOTIDE SEQUENCE</scope>
    <source>
        <strain evidence="2">Hildebrandi</strain>
    </source>
</reference>
<gene>
    <name evidence="2" type="ORF">IV203_037214</name>
</gene>
<protein>
    <submittedName>
        <fullName evidence="2">Uncharacterized protein</fullName>
    </submittedName>
</protein>
<dbReference type="EMBL" id="JAGRRH010000009">
    <property type="protein sequence ID" value="KAG7364012.1"/>
    <property type="molecule type" value="Genomic_DNA"/>
</dbReference>
<accession>A0A9K3LKY6</accession>
<name>A0A9K3LKY6_9STRA</name>